<sequence length="532" mass="59450">MSWIPGCPEMGRRQDGTSPSAGQNSKGPFIEAEENKERPARSANNCVQDACDRRSREIESNRGEPQSETHELYVLTPSTEAETSVVVHSPGSGGRNVGHERLMRRIMLPTRDSPSLNLVLEWLQSNSDVTRSPDEDSTWIPWSWSGEDRGNRTSPALTIYNLNLETTSERLLSYYCNDLTTVPWTNPAAELNSLRSILPLVTAFVPLRNAVMAFSAAHYPLELSRSLAYKSQALTTFSAAMEDATDDKVLENLLATSLVLFNLLSVESGYGQWRVHLRGACQLLVARFRGQDVATVLRQRPLLHSIVLQISWYDTACAMLSLQPCEIPDHFVRPAILWSMETGTGGGMCDTVGCPESIYLVMRGIVNRDITSAEEILSKTPLDFSALVGGAAASSSDSIDRYCCEQAWKYGLVVYLLTSRRQHVDNYQLLGFCTELVRFYTGKLTSSSLQKQLLLPTVFAGAQVDDLETRQWFRAYCQRHGSRVKFAGYRDGLNIMEATWQLRDEQRAKGLAPTSCWADVTLCRQENQYMLG</sequence>
<dbReference type="PANTHER" id="PTHR37534">
    <property type="entry name" value="TRANSCRIPTIONAL ACTIVATOR PROTEIN UGA3"/>
    <property type="match status" value="1"/>
</dbReference>
<dbReference type="EMBL" id="NAJM01000035">
    <property type="protein sequence ID" value="RVX68721.1"/>
    <property type="molecule type" value="Genomic_DNA"/>
</dbReference>
<feature type="region of interest" description="Disordered" evidence="3">
    <location>
        <begin position="1"/>
        <end position="48"/>
    </location>
</feature>
<feature type="compositionally biased region" description="Polar residues" evidence="3">
    <location>
        <begin position="16"/>
        <end position="26"/>
    </location>
</feature>
<proteinExistence type="predicted"/>
<evidence type="ECO:0000313" key="5">
    <source>
        <dbReference type="Proteomes" id="UP000288859"/>
    </source>
</evidence>
<evidence type="ECO:0000313" key="4">
    <source>
        <dbReference type="EMBL" id="RVX68721.1"/>
    </source>
</evidence>
<evidence type="ECO:0000256" key="3">
    <source>
        <dbReference type="SAM" id="MobiDB-lite"/>
    </source>
</evidence>
<dbReference type="Pfam" id="PF11951">
    <property type="entry name" value="Fungal_trans_2"/>
    <property type="match status" value="1"/>
</dbReference>
<comment type="caution">
    <text evidence="4">The sequence shown here is derived from an EMBL/GenBank/DDBJ whole genome shotgun (WGS) entry which is preliminary data.</text>
</comment>
<protein>
    <recommendedName>
        <fullName evidence="6">Transcription factor domain-containing protein</fullName>
    </recommendedName>
</protein>
<reference evidence="4 5" key="1">
    <citation type="submission" date="2017-03" db="EMBL/GenBank/DDBJ databases">
        <title>Genomes of endolithic fungi from Antarctica.</title>
        <authorList>
            <person name="Coleine C."/>
            <person name="Masonjones S."/>
            <person name="Stajich J.E."/>
        </authorList>
    </citation>
    <scope>NUCLEOTIDE SEQUENCE [LARGE SCALE GENOMIC DNA]</scope>
    <source>
        <strain evidence="4 5">CCFEE 6314</strain>
    </source>
</reference>
<keyword evidence="2" id="KW-0539">Nucleus</keyword>
<dbReference type="PANTHER" id="PTHR37534:SF46">
    <property type="entry name" value="ZN(II)2CYS6 TRANSCRIPTION FACTOR (EUROFUNG)"/>
    <property type="match status" value="1"/>
</dbReference>
<dbReference type="Proteomes" id="UP000288859">
    <property type="component" value="Unassembled WGS sequence"/>
</dbReference>
<gene>
    <name evidence="4" type="ORF">B0A52_07607</name>
</gene>
<organism evidence="4 5">
    <name type="scientific">Exophiala mesophila</name>
    <name type="common">Black yeast-like fungus</name>
    <dbReference type="NCBI Taxonomy" id="212818"/>
    <lineage>
        <taxon>Eukaryota</taxon>
        <taxon>Fungi</taxon>
        <taxon>Dikarya</taxon>
        <taxon>Ascomycota</taxon>
        <taxon>Pezizomycotina</taxon>
        <taxon>Eurotiomycetes</taxon>
        <taxon>Chaetothyriomycetidae</taxon>
        <taxon>Chaetothyriales</taxon>
        <taxon>Herpotrichiellaceae</taxon>
        <taxon>Exophiala</taxon>
    </lineage>
</organism>
<evidence type="ECO:0008006" key="6">
    <source>
        <dbReference type="Google" id="ProtNLM"/>
    </source>
</evidence>
<evidence type="ECO:0000256" key="2">
    <source>
        <dbReference type="ARBA" id="ARBA00023242"/>
    </source>
</evidence>
<name>A0A438MYA1_EXOME</name>
<dbReference type="GO" id="GO:0005634">
    <property type="term" value="C:nucleus"/>
    <property type="evidence" value="ECO:0007669"/>
    <property type="project" value="UniProtKB-SubCell"/>
</dbReference>
<comment type="subcellular location">
    <subcellularLocation>
        <location evidence="1">Nucleus</location>
    </subcellularLocation>
</comment>
<evidence type="ECO:0000256" key="1">
    <source>
        <dbReference type="ARBA" id="ARBA00004123"/>
    </source>
</evidence>
<accession>A0A438MYA1</accession>
<dbReference type="AlphaFoldDB" id="A0A438MYA1"/>
<dbReference type="InterPro" id="IPR021858">
    <property type="entry name" value="Fun_TF"/>
</dbReference>